<protein>
    <recommendedName>
        <fullName evidence="1">SnoaL-like domain-containing protein</fullName>
    </recommendedName>
</protein>
<accession>A0ABP5M3D8</accession>
<dbReference type="RefSeq" id="WP_344279587.1">
    <property type="nucleotide sequence ID" value="NZ_BAAAMR010000104.1"/>
</dbReference>
<reference evidence="3" key="1">
    <citation type="journal article" date="2019" name="Int. J. Syst. Evol. Microbiol.">
        <title>The Global Catalogue of Microorganisms (GCM) 10K type strain sequencing project: providing services to taxonomists for standard genome sequencing and annotation.</title>
        <authorList>
            <consortium name="The Broad Institute Genomics Platform"/>
            <consortium name="The Broad Institute Genome Sequencing Center for Infectious Disease"/>
            <person name="Wu L."/>
            <person name="Ma J."/>
        </authorList>
    </citation>
    <scope>NUCLEOTIDE SEQUENCE [LARGE SCALE GENOMIC DNA]</scope>
    <source>
        <strain evidence="3">JCM 13850</strain>
    </source>
</reference>
<keyword evidence="3" id="KW-1185">Reference proteome</keyword>
<dbReference type="InterPro" id="IPR037401">
    <property type="entry name" value="SnoaL-like"/>
</dbReference>
<dbReference type="SUPFAM" id="SSF54427">
    <property type="entry name" value="NTF2-like"/>
    <property type="match status" value="1"/>
</dbReference>
<dbReference type="EMBL" id="BAAAMR010000104">
    <property type="protein sequence ID" value="GAA2162324.1"/>
    <property type="molecule type" value="Genomic_DNA"/>
</dbReference>
<organism evidence="2 3">
    <name type="scientific">Actinomadura napierensis</name>
    <dbReference type="NCBI Taxonomy" id="267854"/>
    <lineage>
        <taxon>Bacteria</taxon>
        <taxon>Bacillati</taxon>
        <taxon>Actinomycetota</taxon>
        <taxon>Actinomycetes</taxon>
        <taxon>Streptosporangiales</taxon>
        <taxon>Thermomonosporaceae</taxon>
        <taxon>Actinomadura</taxon>
    </lineage>
</organism>
<evidence type="ECO:0000313" key="2">
    <source>
        <dbReference type="EMBL" id="GAA2162324.1"/>
    </source>
</evidence>
<dbReference type="Pfam" id="PF13577">
    <property type="entry name" value="SnoaL_4"/>
    <property type="match status" value="1"/>
</dbReference>
<dbReference type="Proteomes" id="UP001501020">
    <property type="component" value="Unassembled WGS sequence"/>
</dbReference>
<gene>
    <name evidence="2" type="ORF">GCM10009727_77550</name>
</gene>
<sequence length="178" mass="19765">MNDKDKDLTGRVAALVDRAELTELVARFFASIDDRQRDPRAHPFDGAWARGLFTEDVEFRYPVGAYTGHADEAMDLTMDNFGRTQHLAGIPQIALDGDRAAVRWSAVHTHVHLASTQEARADRLGETFVSGGHYDAEAVRTPEGWRFRAVALDVAWTAGKPPLVPPERQEAMRRLAAS</sequence>
<name>A0ABP5M3D8_9ACTN</name>
<proteinExistence type="predicted"/>
<feature type="domain" description="SnoaL-like" evidence="1">
    <location>
        <begin position="15"/>
        <end position="149"/>
    </location>
</feature>
<evidence type="ECO:0000313" key="3">
    <source>
        <dbReference type="Proteomes" id="UP001501020"/>
    </source>
</evidence>
<evidence type="ECO:0000259" key="1">
    <source>
        <dbReference type="Pfam" id="PF13577"/>
    </source>
</evidence>
<comment type="caution">
    <text evidence="2">The sequence shown here is derived from an EMBL/GenBank/DDBJ whole genome shotgun (WGS) entry which is preliminary data.</text>
</comment>
<dbReference type="InterPro" id="IPR032710">
    <property type="entry name" value="NTF2-like_dom_sf"/>
</dbReference>
<dbReference type="Gene3D" id="3.10.450.50">
    <property type="match status" value="1"/>
</dbReference>